<reference evidence="1 2" key="1">
    <citation type="submission" date="2018-01" db="EMBL/GenBank/DDBJ databases">
        <authorList>
            <person name="Gaut B.S."/>
            <person name="Morton B.R."/>
            <person name="Clegg M.T."/>
            <person name="Duvall M.R."/>
        </authorList>
    </citation>
    <scope>NUCLEOTIDE SEQUENCE [LARGE SCALE GENOMIC DNA]</scope>
    <source>
        <strain evidence="1 2">HR-AV</strain>
    </source>
</reference>
<evidence type="ECO:0000313" key="2">
    <source>
        <dbReference type="Proteomes" id="UP000236893"/>
    </source>
</evidence>
<dbReference type="Proteomes" id="UP000236893">
    <property type="component" value="Unassembled WGS sequence"/>
</dbReference>
<gene>
    <name evidence="1" type="ORF">C3K47_15615</name>
</gene>
<comment type="caution">
    <text evidence="1">The sequence shown here is derived from an EMBL/GenBank/DDBJ whole genome shotgun (WGS) entry which is preliminary data.</text>
</comment>
<sequence>MIKNLIKLVVVTLLWRYKNELISYFFSDKRETKRLKTEGDNKKIGPEIPNYKPAFKQYMRRYTDSNPA</sequence>
<accession>A0A2S4ZYV5</accession>
<evidence type="ECO:0000313" key="1">
    <source>
        <dbReference type="EMBL" id="POY35486.1"/>
    </source>
</evidence>
<organism evidence="1 2">
    <name type="scientific">Solitalea longa</name>
    <dbReference type="NCBI Taxonomy" id="2079460"/>
    <lineage>
        <taxon>Bacteria</taxon>
        <taxon>Pseudomonadati</taxon>
        <taxon>Bacteroidota</taxon>
        <taxon>Sphingobacteriia</taxon>
        <taxon>Sphingobacteriales</taxon>
        <taxon>Sphingobacteriaceae</taxon>
        <taxon>Solitalea</taxon>
    </lineage>
</organism>
<dbReference type="EMBL" id="PQVF01000011">
    <property type="protein sequence ID" value="POY35486.1"/>
    <property type="molecule type" value="Genomic_DNA"/>
</dbReference>
<keyword evidence="2" id="KW-1185">Reference proteome</keyword>
<proteinExistence type="predicted"/>
<protein>
    <submittedName>
        <fullName evidence="1">Uncharacterized protein</fullName>
    </submittedName>
</protein>
<dbReference type="AlphaFoldDB" id="A0A2S4ZYV5"/>
<name>A0A2S4ZYV5_9SPHI</name>